<evidence type="ECO:0000313" key="4">
    <source>
        <dbReference type="Proteomes" id="UP000078437"/>
    </source>
</evidence>
<dbReference type="Pfam" id="PF02557">
    <property type="entry name" value="VanY"/>
    <property type="match status" value="1"/>
</dbReference>
<sequence length="213" mass="22660">MIFEHHPSPSRRGIRSAFLIVLALGAVLAATAMVGVFGEQLSAAWPQGTPPQGAPGQGSPGSAGSDGGRTTGDATVFDDEVAAVANLDPELRDALQRAATDAAGEDLVFLVNSGWRSAEYQDELLRDAVVEYGSEAEAARWVATADTSPHVQGDAVDLGPFDATYWLSQHGAAYGLCQIYANESWHFELRPEAVEDGCPDLYADPTEDPRMQR</sequence>
<dbReference type="EMBL" id="CP013979">
    <property type="protein sequence ID" value="ANJ27314.1"/>
    <property type="molecule type" value="Genomic_DNA"/>
</dbReference>
<dbReference type="GO" id="GO:0008233">
    <property type="term" value="F:peptidase activity"/>
    <property type="evidence" value="ECO:0007669"/>
    <property type="project" value="InterPro"/>
</dbReference>
<dbReference type="Gene3D" id="3.30.1380.10">
    <property type="match status" value="1"/>
</dbReference>
<reference evidence="4" key="2">
    <citation type="submission" date="2016-01" db="EMBL/GenBank/DDBJ databases">
        <title>Complete genome sequence of Agromyces aureus AR33T and comparison with related organisms.</title>
        <authorList>
            <person name="Corretto E."/>
            <person name="Antonielli L."/>
            <person name="Sessitsch A."/>
            <person name="Brader G."/>
        </authorList>
    </citation>
    <scope>NUCLEOTIDE SEQUENCE [LARGE SCALE GENOMIC DNA]</scope>
    <source>
        <strain evidence="4">AR33</strain>
    </source>
</reference>
<reference evidence="3 4" key="1">
    <citation type="journal article" date="2016" name="Int. J. Syst. Evol. Microbiol.">
        <title>Agromyces aureus sp. nov., isolated from the rhizosphere of Salix caprea L. grown in a heavy-metal-contaminated soil.</title>
        <authorList>
            <person name="Corretto E."/>
            <person name="Antonielli L."/>
            <person name="Sessitsch A."/>
            <person name="Compant S."/>
            <person name="Gorfer M."/>
            <person name="Kuffner M."/>
            <person name="Brader G."/>
        </authorList>
    </citation>
    <scope>NUCLEOTIDE SEQUENCE [LARGE SCALE GENOMIC DNA]</scope>
    <source>
        <strain evidence="3 4">AR33</strain>
    </source>
</reference>
<protein>
    <submittedName>
        <fullName evidence="3">Peptidase M15</fullName>
    </submittedName>
</protein>
<dbReference type="GO" id="GO:0006508">
    <property type="term" value="P:proteolysis"/>
    <property type="evidence" value="ECO:0007669"/>
    <property type="project" value="InterPro"/>
</dbReference>
<dbReference type="STRING" id="453304.ATC03_11885"/>
<dbReference type="InterPro" id="IPR009045">
    <property type="entry name" value="Zn_M74/Hedgehog-like"/>
</dbReference>
<evidence type="ECO:0000259" key="2">
    <source>
        <dbReference type="Pfam" id="PF02557"/>
    </source>
</evidence>
<proteinExistence type="predicted"/>
<feature type="compositionally biased region" description="Gly residues" evidence="1">
    <location>
        <begin position="55"/>
        <end position="70"/>
    </location>
</feature>
<organism evidence="3 4">
    <name type="scientific">Agromyces aureus</name>
    <dbReference type="NCBI Taxonomy" id="453304"/>
    <lineage>
        <taxon>Bacteria</taxon>
        <taxon>Bacillati</taxon>
        <taxon>Actinomycetota</taxon>
        <taxon>Actinomycetes</taxon>
        <taxon>Micrococcales</taxon>
        <taxon>Microbacteriaceae</taxon>
        <taxon>Agromyces</taxon>
    </lineage>
</organism>
<dbReference type="InterPro" id="IPR003709">
    <property type="entry name" value="VanY-like_core_dom"/>
</dbReference>
<dbReference type="AlphaFoldDB" id="A0A191WGK4"/>
<name>A0A191WGK4_9MICO</name>
<gene>
    <name evidence="3" type="ORF">ATC03_11885</name>
</gene>
<evidence type="ECO:0000313" key="3">
    <source>
        <dbReference type="EMBL" id="ANJ27314.1"/>
    </source>
</evidence>
<feature type="region of interest" description="Disordered" evidence="1">
    <location>
        <begin position="46"/>
        <end position="73"/>
    </location>
</feature>
<dbReference type="CDD" id="cd14846">
    <property type="entry name" value="Peptidase_M15_like"/>
    <property type="match status" value="1"/>
</dbReference>
<feature type="domain" description="D-alanyl-D-alanine carboxypeptidase-like core" evidence="2">
    <location>
        <begin position="86"/>
        <end position="174"/>
    </location>
</feature>
<evidence type="ECO:0000256" key="1">
    <source>
        <dbReference type="SAM" id="MobiDB-lite"/>
    </source>
</evidence>
<dbReference type="KEGG" id="agy:ATC03_11885"/>
<dbReference type="SUPFAM" id="SSF55166">
    <property type="entry name" value="Hedgehog/DD-peptidase"/>
    <property type="match status" value="1"/>
</dbReference>
<dbReference type="Proteomes" id="UP000078437">
    <property type="component" value="Chromosome"/>
</dbReference>
<accession>A0A191WGK4</accession>
<dbReference type="RefSeq" id="WP_067877277.1">
    <property type="nucleotide sequence ID" value="NZ_CP013979.1"/>
</dbReference>
<keyword evidence="4" id="KW-1185">Reference proteome</keyword>